<protein>
    <submittedName>
        <fullName evidence="1">Uncharacterized protein</fullName>
    </submittedName>
</protein>
<dbReference type="AlphaFoldDB" id="A0A4Y9YWD1"/>
<name>A0A4Y9YWD1_9AGAM</name>
<organism evidence="1 2">
    <name type="scientific">Dentipellis fragilis</name>
    <dbReference type="NCBI Taxonomy" id="205917"/>
    <lineage>
        <taxon>Eukaryota</taxon>
        <taxon>Fungi</taxon>
        <taxon>Dikarya</taxon>
        <taxon>Basidiomycota</taxon>
        <taxon>Agaricomycotina</taxon>
        <taxon>Agaricomycetes</taxon>
        <taxon>Russulales</taxon>
        <taxon>Hericiaceae</taxon>
        <taxon>Dentipellis</taxon>
    </lineage>
</organism>
<reference evidence="1 2" key="1">
    <citation type="submission" date="2019-02" db="EMBL/GenBank/DDBJ databases">
        <title>Genome sequencing of the rare red list fungi Dentipellis fragilis.</title>
        <authorList>
            <person name="Buettner E."/>
            <person name="Kellner H."/>
        </authorList>
    </citation>
    <scope>NUCLEOTIDE SEQUENCE [LARGE SCALE GENOMIC DNA]</scope>
    <source>
        <strain evidence="1 2">DSM 105465</strain>
    </source>
</reference>
<dbReference type="Proteomes" id="UP000298327">
    <property type="component" value="Unassembled WGS sequence"/>
</dbReference>
<sequence>MVEPISKFAIRLTDLAAGATVSFVLKHRPKKQMQAGDDYLERALDFAEGTKYVRNAPDTFWYRFKTSHNYKKQAKEAYSLTRELSNLRRESNAFAVDIADAIVAIAERDRVPSALDENADLDELRLAIVDSIESSLEDNVFANYNASYTSVVNVTQMAENVWATPELAELRSELSSE</sequence>
<keyword evidence="2" id="KW-1185">Reference proteome</keyword>
<evidence type="ECO:0000313" key="1">
    <source>
        <dbReference type="EMBL" id="TFY66060.1"/>
    </source>
</evidence>
<proteinExistence type="predicted"/>
<evidence type="ECO:0000313" key="2">
    <source>
        <dbReference type="Proteomes" id="UP000298327"/>
    </source>
</evidence>
<accession>A0A4Y9YWD1</accession>
<comment type="caution">
    <text evidence="1">The sequence shown here is derived from an EMBL/GenBank/DDBJ whole genome shotgun (WGS) entry which is preliminary data.</text>
</comment>
<dbReference type="OrthoDB" id="10389502at2759"/>
<gene>
    <name evidence="1" type="ORF">EVG20_g5023</name>
</gene>
<dbReference type="EMBL" id="SEOQ01000281">
    <property type="protein sequence ID" value="TFY66060.1"/>
    <property type="molecule type" value="Genomic_DNA"/>
</dbReference>